<evidence type="ECO:0000313" key="2">
    <source>
        <dbReference type="Proteomes" id="UP000288216"/>
    </source>
</evidence>
<evidence type="ECO:0000313" key="1">
    <source>
        <dbReference type="EMBL" id="GCB62408.1"/>
    </source>
</evidence>
<protein>
    <submittedName>
        <fullName evidence="1">Uncharacterized protein</fullName>
    </submittedName>
</protein>
<proteinExistence type="predicted"/>
<name>A0A401NNC7_SCYTO</name>
<accession>A0A401NNC7</accession>
<dbReference type="Proteomes" id="UP000288216">
    <property type="component" value="Unassembled WGS sequence"/>
</dbReference>
<reference evidence="1 2" key="1">
    <citation type="journal article" date="2018" name="Nat. Ecol. Evol.">
        <title>Shark genomes provide insights into elasmobranch evolution and the origin of vertebrates.</title>
        <authorList>
            <person name="Hara Y"/>
            <person name="Yamaguchi K"/>
            <person name="Onimaru K"/>
            <person name="Kadota M"/>
            <person name="Koyanagi M"/>
            <person name="Keeley SD"/>
            <person name="Tatsumi K"/>
            <person name="Tanaka K"/>
            <person name="Motone F"/>
            <person name="Kageyama Y"/>
            <person name="Nozu R"/>
            <person name="Adachi N"/>
            <person name="Nishimura O"/>
            <person name="Nakagawa R"/>
            <person name="Tanegashima C"/>
            <person name="Kiyatake I"/>
            <person name="Matsumoto R"/>
            <person name="Murakumo K"/>
            <person name="Nishida K"/>
            <person name="Terakita A"/>
            <person name="Kuratani S"/>
            <person name="Sato K"/>
            <person name="Hyodo S Kuraku.S."/>
        </authorList>
    </citation>
    <scope>NUCLEOTIDE SEQUENCE [LARGE SCALE GENOMIC DNA]</scope>
</reference>
<gene>
    <name evidence="1" type="ORF">scyTo_0009510</name>
</gene>
<keyword evidence="2" id="KW-1185">Reference proteome</keyword>
<organism evidence="1 2">
    <name type="scientific">Scyliorhinus torazame</name>
    <name type="common">Cloudy catshark</name>
    <name type="synonym">Catulus torazame</name>
    <dbReference type="NCBI Taxonomy" id="75743"/>
    <lineage>
        <taxon>Eukaryota</taxon>
        <taxon>Metazoa</taxon>
        <taxon>Chordata</taxon>
        <taxon>Craniata</taxon>
        <taxon>Vertebrata</taxon>
        <taxon>Chondrichthyes</taxon>
        <taxon>Elasmobranchii</taxon>
        <taxon>Galeomorphii</taxon>
        <taxon>Galeoidea</taxon>
        <taxon>Carcharhiniformes</taxon>
        <taxon>Scyliorhinidae</taxon>
        <taxon>Scyliorhinus</taxon>
    </lineage>
</organism>
<comment type="caution">
    <text evidence="1">The sequence shown here is derived from an EMBL/GenBank/DDBJ whole genome shotgun (WGS) entry which is preliminary data.</text>
</comment>
<dbReference type="EMBL" id="BFAA01003899">
    <property type="protein sequence ID" value="GCB62408.1"/>
    <property type="molecule type" value="Genomic_DNA"/>
</dbReference>
<dbReference type="AlphaFoldDB" id="A0A401NNC7"/>
<sequence>MALLTCLISSQIESVYSCIDYGNCKLIYPGIDLKRKRLWSRRRPILSECKLYFHHPNLNKVKRIDRTNWESIHFMGVVVSL</sequence>